<evidence type="ECO:0000313" key="4">
    <source>
        <dbReference type="Proteomes" id="UP000033035"/>
    </source>
</evidence>
<name>A0A0F5JLJ3_9BACT</name>
<reference evidence="3 4" key="1">
    <citation type="submission" date="2013-04" db="EMBL/GenBank/DDBJ databases">
        <title>The Genome Sequence of Parabacteroides gordonii DSM 23371.</title>
        <authorList>
            <consortium name="The Broad Institute Genomics Platform"/>
            <person name="Earl A."/>
            <person name="Ward D."/>
            <person name="Feldgarden M."/>
            <person name="Gevers D."/>
            <person name="Martens E."/>
            <person name="Sakamoto M."/>
            <person name="Benno Y."/>
            <person name="Suzuki N."/>
            <person name="Matsunaga N."/>
            <person name="Koshihara K."/>
            <person name="Seki M."/>
            <person name="Komiya H."/>
            <person name="Walker B."/>
            <person name="Young S."/>
            <person name="Zeng Q."/>
            <person name="Gargeya S."/>
            <person name="Fitzgerald M."/>
            <person name="Haas B."/>
            <person name="Abouelleil A."/>
            <person name="Allen A.W."/>
            <person name="Alvarado L."/>
            <person name="Arachchi H.M."/>
            <person name="Berlin A.M."/>
            <person name="Chapman S.B."/>
            <person name="Gainer-Dewar J."/>
            <person name="Goldberg J."/>
            <person name="Griggs A."/>
            <person name="Gujja S."/>
            <person name="Hansen M."/>
            <person name="Howarth C."/>
            <person name="Imamovic A."/>
            <person name="Ireland A."/>
            <person name="Larimer J."/>
            <person name="McCowan C."/>
            <person name="Murphy C."/>
            <person name="Pearson M."/>
            <person name="Poon T.W."/>
            <person name="Priest M."/>
            <person name="Roberts A."/>
            <person name="Saif S."/>
            <person name="Shea T."/>
            <person name="Sisk P."/>
            <person name="Sykes S."/>
            <person name="Wortman J."/>
            <person name="Nusbaum C."/>
            <person name="Birren B."/>
        </authorList>
    </citation>
    <scope>NUCLEOTIDE SEQUENCE [LARGE SCALE GENOMIC DNA]</scope>
    <source>
        <strain evidence="3 4">MS-1</strain>
    </source>
</reference>
<evidence type="ECO:0000256" key="1">
    <source>
        <dbReference type="SAM" id="SignalP"/>
    </source>
</evidence>
<sequence>MNKKFSTLVAVLLAAGAWTTLDAKVVVTPTPVANSAYAIGSSLNEKSAQTLGLSTFYDAEDAVNEVSVVAGEGGLNFGSVSSDAKWQFIGTISSSAVLQVTIKGTPYYLCYDGSVFSLSTSEDDSNVLHVKDAAAGITIVGGKYNNKFLSVTSSGLSVVDGTPALAVTATGGAAALGSLSASTLYVFSSAANLADGGTYYLKGAFSAAVPAYYDLLKTGAAEITDASKDIWTVVAGSDEGQFKLKTVVEGVDYFIVADGTNPLVASNVAAVAATEFELVKGELVAVEGGKELAWSEGVSMAEATPTNYDNAIQFGKYEQDVEVSVPGYEDLTQDENGAIIVKPNADIDAPLYVAVGETYLSVDADGNVVESETPSLGLGSAWGVENGVFYSIAAKKADPKNTKIYLVAKPKVGYSLSTTYALGEKTVNPVATADVTATVNTTVPVTDLVDNISILSQSVARVSSIDKDEYVFVALNTDGTAGSVTVLSKTGASAALVSIEEAQLDDYLWKVTETKNKLGKYYYTFENKATKALWSVDGNNTEFYATGQYANKVDLYLSNNGKTIGAGFAAAEPAVAISLYSSPLIGRTNTYLKDLKGDGFNMTIKMSKDSKAEVEYMDAFAGKLVPQGSKDAKQFQIKSGDKFLVLNTTKLTNITGVNGAFELVDAVDAKDHLSYFQVNYLYGGKDADRVAELLVAKAADMVNATKAFIVATPDANYLTTKKTLTEQETLPYITLGEDNIYSVKNLLGKFWNISYAETKEAAKEQSEEYKLNGVLVPTNEYAQSEAAKDVADYVDAGTVLLSSPETQWAVVEADLATNKFTLQNRETGVTVKDIVLRATDTKDVYSVTNVATGAAIEGDLIKVTAVAEVKKFDGYKRAEVNTLRNQVFNIGQFHNATGNVDAYWAENHQTNGTHQLGIVTEGAVDWRLSLDTKSDAKKKTEVDTVYVITKMATLKDGKILTGDAEGVKADTLAILPYLFQNKSNLEYVKFKAEGFNYYVCDETPDVKDNGTRFALKVKPNGYNIVVLPEAGGVKTSVGTDKVFAGNSVQWGALSNMNTYAKDDNSIMVVEEVDKPEYRKVVKEWGDIVKIFRQEYPTEALFEKRDAKSVVEKDTLSFLNVNNSVSGANPALFIDTAYVNRVDADGIANTCYQYLLGVNVDKDDTYYCPYNPEHNSQEWRDEHNNGKPCADAMEHKAVKGRFLINLIDTANVYGATHLHNNPYVNGVEAGEKLAKLSFVEGIHANDTLYITRKGGEVVKLAMDSPEFNVAKFAFRYVNNADGSFKIQTRYKNYNPAATQKQIEDAATNDGYLKWINGTVVVTEKFINGETFNMEENYDGQAVANEDVTVSSISVIAKEGAVTINGAAGKKVVITNVLGQTIASTVLSSDNATIAAPAGIVVVAVEGEAAVKAIVK</sequence>
<dbReference type="Pfam" id="PF19910">
    <property type="entry name" value="DUF6383"/>
    <property type="match status" value="1"/>
</dbReference>
<keyword evidence="1" id="KW-0732">Signal</keyword>
<dbReference type="InterPro" id="IPR045963">
    <property type="entry name" value="DUF6383"/>
</dbReference>
<dbReference type="EMBL" id="AQHW01000009">
    <property type="protein sequence ID" value="KKB58317.1"/>
    <property type="molecule type" value="Genomic_DNA"/>
</dbReference>
<protein>
    <recommendedName>
        <fullName evidence="2">DUF6383 domain-containing protein</fullName>
    </recommendedName>
</protein>
<dbReference type="HOGENOM" id="CLU_003316_0_0_10"/>
<feature type="chain" id="PRO_5002490224" description="DUF6383 domain-containing protein" evidence="1">
    <location>
        <begin position="24"/>
        <end position="1414"/>
    </location>
</feature>
<dbReference type="RefSeq" id="WP_028727737.1">
    <property type="nucleotide sequence ID" value="NZ_AUAE01000018.1"/>
</dbReference>
<comment type="caution">
    <text evidence="3">The sequence shown here is derived from an EMBL/GenBank/DDBJ whole genome shotgun (WGS) entry which is preliminary data.</text>
</comment>
<feature type="domain" description="DUF6383" evidence="2">
    <location>
        <begin position="1341"/>
        <end position="1413"/>
    </location>
</feature>
<organism evidence="3 4">
    <name type="scientific">Parabacteroides gordonii MS-1 = DSM 23371</name>
    <dbReference type="NCBI Taxonomy" id="1203610"/>
    <lineage>
        <taxon>Bacteria</taxon>
        <taxon>Pseudomonadati</taxon>
        <taxon>Bacteroidota</taxon>
        <taxon>Bacteroidia</taxon>
        <taxon>Bacteroidales</taxon>
        <taxon>Tannerellaceae</taxon>
        <taxon>Parabacteroides</taxon>
    </lineage>
</organism>
<accession>A0A0F5JLJ3</accession>
<evidence type="ECO:0000259" key="2">
    <source>
        <dbReference type="Pfam" id="PF19910"/>
    </source>
</evidence>
<evidence type="ECO:0000313" key="3">
    <source>
        <dbReference type="EMBL" id="KKB58317.1"/>
    </source>
</evidence>
<proteinExistence type="predicted"/>
<keyword evidence="4" id="KW-1185">Reference proteome</keyword>
<feature type="signal peptide" evidence="1">
    <location>
        <begin position="1"/>
        <end position="23"/>
    </location>
</feature>
<dbReference type="Proteomes" id="UP000033035">
    <property type="component" value="Unassembled WGS sequence"/>
</dbReference>
<gene>
    <name evidence="3" type="ORF">HMPREF1536_01192</name>
</gene>
<dbReference type="PATRIC" id="fig|1203610.3.peg.1215"/>